<organism evidence="1 2">
    <name type="scientific">Dioscorea alata</name>
    <name type="common">Purple yam</name>
    <dbReference type="NCBI Taxonomy" id="55571"/>
    <lineage>
        <taxon>Eukaryota</taxon>
        <taxon>Viridiplantae</taxon>
        <taxon>Streptophyta</taxon>
        <taxon>Embryophyta</taxon>
        <taxon>Tracheophyta</taxon>
        <taxon>Spermatophyta</taxon>
        <taxon>Magnoliopsida</taxon>
        <taxon>Liliopsida</taxon>
        <taxon>Dioscoreales</taxon>
        <taxon>Dioscoreaceae</taxon>
        <taxon>Dioscorea</taxon>
    </lineage>
</organism>
<dbReference type="EMBL" id="CM037024">
    <property type="protein sequence ID" value="KAH7663262.1"/>
    <property type="molecule type" value="Genomic_DNA"/>
</dbReference>
<gene>
    <name evidence="1" type="ORF">IHE45_14G042200</name>
</gene>
<evidence type="ECO:0000313" key="2">
    <source>
        <dbReference type="Proteomes" id="UP000827976"/>
    </source>
</evidence>
<protein>
    <submittedName>
        <fullName evidence="1">Cathepsin C exclusion domain-containing protein</fullName>
    </submittedName>
</protein>
<proteinExistence type="predicted"/>
<keyword evidence="2" id="KW-1185">Reference proteome</keyword>
<accession>A0ACB7URA0</accession>
<sequence>MLVHEGVITLGCSLVGWWTLIFHVGMNVVLLCGWFLCYEPRLRVDG</sequence>
<dbReference type="Proteomes" id="UP000827976">
    <property type="component" value="Chromosome 14"/>
</dbReference>
<comment type="caution">
    <text evidence="1">The sequence shown here is derived from an EMBL/GenBank/DDBJ whole genome shotgun (WGS) entry which is preliminary data.</text>
</comment>
<reference evidence="2" key="1">
    <citation type="journal article" date="2022" name="Nat. Commun.">
        <title>Chromosome evolution and the genetic basis of agronomically important traits in greater yam.</title>
        <authorList>
            <person name="Bredeson J.V."/>
            <person name="Lyons J.B."/>
            <person name="Oniyinde I.O."/>
            <person name="Okereke N.R."/>
            <person name="Kolade O."/>
            <person name="Nnabue I."/>
            <person name="Nwadili C.O."/>
            <person name="Hribova E."/>
            <person name="Parker M."/>
            <person name="Nwogha J."/>
            <person name="Shu S."/>
            <person name="Carlson J."/>
            <person name="Kariba R."/>
            <person name="Muthemba S."/>
            <person name="Knop K."/>
            <person name="Barton G.J."/>
            <person name="Sherwood A.V."/>
            <person name="Lopez-Montes A."/>
            <person name="Asiedu R."/>
            <person name="Jamnadass R."/>
            <person name="Muchugi A."/>
            <person name="Goodstein D."/>
            <person name="Egesi C.N."/>
            <person name="Featherston J."/>
            <person name="Asfaw A."/>
            <person name="Simpson G.G."/>
            <person name="Dolezel J."/>
            <person name="Hendre P.S."/>
            <person name="Van Deynze A."/>
            <person name="Kumar P.L."/>
            <person name="Obidiegwu J.E."/>
            <person name="Bhattacharjee R."/>
            <person name="Rokhsar D.S."/>
        </authorList>
    </citation>
    <scope>NUCLEOTIDE SEQUENCE [LARGE SCALE GENOMIC DNA]</scope>
    <source>
        <strain evidence="2">cv. TDa95/00328</strain>
    </source>
</reference>
<name>A0ACB7URA0_DIOAL</name>
<evidence type="ECO:0000313" key="1">
    <source>
        <dbReference type="EMBL" id="KAH7663262.1"/>
    </source>
</evidence>